<dbReference type="PROSITE" id="PS51257">
    <property type="entry name" value="PROKAR_LIPOPROTEIN"/>
    <property type="match status" value="1"/>
</dbReference>
<reference evidence="1 2" key="1">
    <citation type="submission" date="2015-12" db="EMBL/GenBank/DDBJ databases">
        <title>Complete genome of Roseateles depolymerans KCTC 42856.</title>
        <authorList>
            <person name="Kim K.M."/>
        </authorList>
    </citation>
    <scope>NUCLEOTIDE SEQUENCE [LARGE SCALE GENOMIC DNA]</scope>
    <source>
        <strain evidence="1 2">KCTC 42856</strain>
    </source>
</reference>
<dbReference type="KEGG" id="rdp:RD2015_813"/>
<protein>
    <submittedName>
        <fullName evidence="1">Uncharacterized protein</fullName>
    </submittedName>
</protein>
<organism evidence="1 2">
    <name type="scientific">Roseateles depolymerans</name>
    <dbReference type="NCBI Taxonomy" id="76731"/>
    <lineage>
        <taxon>Bacteria</taxon>
        <taxon>Pseudomonadati</taxon>
        <taxon>Pseudomonadota</taxon>
        <taxon>Betaproteobacteria</taxon>
        <taxon>Burkholderiales</taxon>
        <taxon>Sphaerotilaceae</taxon>
        <taxon>Roseateles</taxon>
    </lineage>
</organism>
<proteinExistence type="predicted"/>
<dbReference type="OrthoDB" id="9156900at2"/>
<gene>
    <name evidence="1" type="ORF">RD2015_813</name>
</gene>
<dbReference type="EMBL" id="CP013729">
    <property type="protein sequence ID" value="ALV05309.1"/>
    <property type="molecule type" value="Genomic_DNA"/>
</dbReference>
<evidence type="ECO:0000313" key="1">
    <source>
        <dbReference type="EMBL" id="ALV05309.1"/>
    </source>
</evidence>
<evidence type="ECO:0000313" key="2">
    <source>
        <dbReference type="Proteomes" id="UP000060699"/>
    </source>
</evidence>
<name>A0A0U3M9L6_9BURK</name>
<dbReference type="RefSeq" id="WP_058933799.1">
    <property type="nucleotide sequence ID" value="NZ_CP013729.1"/>
</dbReference>
<dbReference type="AlphaFoldDB" id="A0A0U3M9L6"/>
<accession>A0A0U3M9L6</accession>
<dbReference type="Proteomes" id="UP000060699">
    <property type="component" value="Chromosome"/>
</dbReference>
<sequence length="275" mass="29262" precursor="true">MRLIHSAFVAIVSTALIGCASTPPQMQAARPASALTQSYGLAKIEAVGATSHMQQPLDSDQSVIYFQNQGGGGAGLGLLLGPLGVLANVKMIQSVTDSDVAKLKGKLNVDPKAALQEAQLATDSPLRIAATPGDVKVSPFLLVSKTSETTLQVSSVIMFEGTEGQAKWNRRYQYQLPGKYTLEQLSTLSPASLAQLQSASVAAYAALLKHIAEEQPAAIAAERPVILKSAFISPRFELEMQGTLIGEKDQRIWVRTIGSVIALDPSDIKYELSKT</sequence>
<keyword evidence="2" id="KW-1185">Reference proteome</keyword>